<dbReference type="GO" id="GO:0097039">
    <property type="term" value="P:protein linear polyubiquitination"/>
    <property type="evidence" value="ECO:0007669"/>
    <property type="project" value="TreeGrafter"/>
</dbReference>
<feature type="region of interest" description="Disordered" evidence="11">
    <location>
        <begin position="1072"/>
        <end position="1119"/>
    </location>
</feature>
<protein>
    <submittedName>
        <fullName evidence="15">Uncharacterized protein</fullName>
    </submittedName>
</protein>
<feature type="coiled-coil region" evidence="10">
    <location>
        <begin position="630"/>
        <end position="657"/>
    </location>
</feature>
<dbReference type="SUPFAM" id="SSF143503">
    <property type="entry name" value="PUG domain-like"/>
    <property type="match status" value="1"/>
</dbReference>
<evidence type="ECO:0000256" key="6">
    <source>
        <dbReference type="ARBA" id="ARBA00022771"/>
    </source>
</evidence>
<dbReference type="OrthoDB" id="9978677at2759"/>
<feature type="domain" description="RING-type" evidence="14">
    <location>
        <begin position="1466"/>
        <end position="1702"/>
    </location>
</feature>
<dbReference type="EMBL" id="PZQS01000012">
    <property type="protein sequence ID" value="PVD20896.1"/>
    <property type="molecule type" value="Genomic_DNA"/>
</dbReference>
<dbReference type="SUPFAM" id="SSF90209">
    <property type="entry name" value="Ran binding protein zinc finger-like"/>
    <property type="match status" value="1"/>
</dbReference>
<evidence type="ECO:0000256" key="2">
    <source>
        <dbReference type="ARBA" id="ARBA00008278"/>
    </source>
</evidence>
<comment type="similarity">
    <text evidence="2">Belongs to the RBR family.</text>
</comment>
<dbReference type="SUPFAM" id="SSF103196">
    <property type="entry name" value="Roadblock/LC7 domain"/>
    <property type="match status" value="1"/>
</dbReference>
<comment type="similarity">
    <text evidence="1">Belongs to the GAMAD family.</text>
</comment>
<feature type="region of interest" description="Disordered" evidence="11">
    <location>
        <begin position="425"/>
        <end position="454"/>
    </location>
</feature>
<evidence type="ECO:0000256" key="11">
    <source>
        <dbReference type="SAM" id="MobiDB-lite"/>
    </source>
</evidence>
<dbReference type="InterPro" id="IPR013083">
    <property type="entry name" value="Znf_RING/FYVE/PHD"/>
</dbReference>
<dbReference type="CDD" id="cd16631">
    <property type="entry name" value="mRING-HC-C4C4_RBR_HOIP"/>
    <property type="match status" value="1"/>
</dbReference>
<reference evidence="15 16" key="1">
    <citation type="submission" date="2018-04" db="EMBL/GenBank/DDBJ databases">
        <title>The genome of golden apple snail Pomacea canaliculata provides insight into stress tolerance and invasive adaptation.</title>
        <authorList>
            <person name="Liu C."/>
            <person name="Liu B."/>
            <person name="Ren Y."/>
            <person name="Zhang Y."/>
            <person name="Wang H."/>
            <person name="Li S."/>
            <person name="Jiang F."/>
            <person name="Yin L."/>
            <person name="Zhang G."/>
            <person name="Qian W."/>
            <person name="Fan W."/>
        </authorList>
    </citation>
    <scope>NUCLEOTIDE SEQUENCE [LARGE SCALE GENOMIC DNA]</scope>
    <source>
        <strain evidence="15">SZHN2017</strain>
        <tissue evidence="15">Muscle</tissue>
    </source>
</reference>
<evidence type="ECO:0000313" key="15">
    <source>
        <dbReference type="EMBL" id="PVD20896.1"/>
    </source>
</evidence>
<dbReference type="InterPro" id="IPR004942">
    <property type="entry name" value="Roadblock/LAMTOR2_dom"/>
</dbReference>
<evidence type="ECO:0000256" key="4">
    <source>
        <dbReference type="ARBA" id="ARBA00022723"/>
    </source>
</evidence>
<dbReference type="InterPro" id="IPR044066">
    <property type="entry name" value="TRIAD_supradom"/>
</dbReference>
<dbReference type="InterPro" id="IPR026254">
    <property type="entry name" value="RNF31-like"/>
</dbReference>
<dbReference type="Pfam" id="PF22191">
    <property type="entry name" value="IBR_1"/>
    <property type="match status" value="1"/>
</dbReference>
<dbReference type="CDD" id="cd20351">
    <property type="entry name" value="Rcat_RBR_HOIP"/>
    <property type="match status" value="1"/>
</dbReference>
<dbReference type="InterPro" id="IPR047543">
    <property type="entry name" value="Bbox1_RNF31-like"/>
</dbReference>
<evidence type="ECO:0000256" key="10">
    <source>
        <dbReference type="SAM" id="Coils"/>
    </source>
</evidence>
<dbReference type="STRING" id="400727.A0A2T7NIC0"/>
<dbReference type="InterPro" id="IPR036339">
    <property type="entry name" value="PUB-like_dom_sf"/>
</dbReference>
<dbReference type="GO" id="GO:0061630">
    <property type="term" value="F:ubiquitin protein ligase activity"/>
    <property type="evidence" value="ECO:0007669"/>
    <property type="project" value="TreeGrafter"/>
</dbReference>
<feature type="compositionally biased region" description="Low complexity" evidence="11">
    <location>
        <begin position="425"/>
        <end position="441"/>
    </location>
</feature>
<feature type="domain" description="RING-type" evidence="12">
    <location>
        <begin position="1470"/>
        <end position="1519"/>
    </location>
</feature>
<name>A0A2T7NIC0_POMCA</name>
<dbReference type="PROSITE" id="PS50199">
    <property type="entry name" value="ZF_RANBP2_2"/>
    <property type="match status" value="1"/>
</dbReference>
<feature type="compositionally biased region" description="Polar residues" evidence="11">
    <location>
        <begin position="1074"/>
        <end position="1083"/>
    </location>
</feature>
<dbReference type="SUPFAM" id="SSF57850">
    <property type="entry name" value="RING/U-box"/>
    <property type="match status" value="3"/>
</dbReference>
<dbReference type="Gene3D" id="1.20.58.2190">
    <property type="match status" value="1"/>
</dbReference>
<feature type="region of interest" description="Disordered" evidence="11">
    <location>
        <begin position="995"/>
        <end position="1034"/>
    </location>
</feature>
<dbReference type="FunFam" id="3.30.450.30:FF:000009">
    <property type="entry name" value="Dynein light chain roadblock"/>
    <property type="match status" value="1"/>
</dbReference>
<dbReference type="PROSITE" id="PS01358">
    <property type="entry name" value="ZF_RANBP2_1"/>
    <property type="match status" value="1"/>
</dbReference>
<feature type="region of interest" description="Disordered" evidence="11">
    <location>
        <begin position="1152"/>
        <end position="1177"/>
    </location>
</feature>
<keyword evidence="10" id="KW-0175">Coiled coil</keyword>
<evidence type="ECO:0000313" key="16">
    <source>
        <dbReference type="Proteomes" id="UP000245119"/>
    </source>
</evidence>
<dbReference type="Gene3D" id="3.30.450.30">
    <property type="entry name" value="Dynein light chain 2a, cytoplasmic"/>
    <property type="match status" value="1"/>
</dbReference>
<dbReference type="Pfam" id="PF03259">
    <property type="entry name" value="Robl_LC7"/>
    <property type="match status" value="1"/>
</dbReference>
<dbReference type="GO" id="GO:0070530">
    <property type="term" value="F:K63-linked polyubiquitin modification-dependent protein binding"/>
    <property type="evidence" value="ECO:0007669"/>
    <property type="project" value="TreeGrafter"/>
</dbReference>
<dbReference type="PROSITE" id="PS51873">
    <property type="entry name" value="TRIAD"/>
    <property type="match status" value="1"/>
</dbReference>
<accession>A0A2T7NIC0</accession>
<dbReference type="InterPro" id="IPR047542">
    <property type="entry name" value="Rcat_RBR_RNF31-like"/>
</dbReference>
<dbReference type="Gene3D" id="2.30.30.380">
    <property type="entry name" value="Zn-finger domain of Sec23/24"/>
    <property type="match status" value="1"/>
</dbReference>
<keyword evidence="16" id="KW-1185">Reference proteome</keyword>
<dbReference type="InterPro" id="IPR036443">
    <property type="entry name" value="Znf_RanBP2_sf"/>
</dbReference>
<dbReference type="InterPro" id="IPR057426">
    <property type="entry name" value="RNF31_UBA_3"/>
</dbReference>
<dbReference type="InterPro" id="IPR047540">
    <property type="entry name" value="BRcat_RBR_RNF31-like"/>
</dbReference>
<keyword evidence="4" id="KW-0479">Metal-binding</keyword>
<feature type="compositionally biased region" description="Low complexity" evidence="11">
    <location>
        <begin position="1156"/>
        <end position="1176"/>
    </location>
</feature>
<dbReference type="CDD" id="cd19815">
    <property type="entry name" value="Bbox1_HOIP"/>
    <property type="match status" value="1"/>
</dbReference>
<dbReference type="InterPro" id="IPR001841">
    <property type="entry name" value="Znf_RING"/>
</dbReference>
<proteinExistence type="inferred from homology"/>
<dbReference type="Proteomes" id="UP000245119">
    <property type="component" value="Linkage Group LG12"/>
</dbReference>
<evidence type="ECO:0000256" key="9">
    <source>
        <dbReference type="PROSITE-ProRule" id="PRU00322"/>
    </source>
</evidence>
<dbReference type="GO" id="GO:0071797">
    <property type="term" value="C:LUBAC complex"/>
    <property type="evidence" value="ECO:0007669"/>
    <property type="project" value="InterPro"/>
</dbReference>
<dbReference type="SMART" id="SM00547">
    <property type="entry name" value="ZnF_RBZ"/>
    <property type="match status" value="1"/>
</dbReference>
<evidence type="ECO:0000259" key="14">
    <source>
        <dbReference type="PROSITE" id="PS51873"/>
    </source>
</evidence>
<dbReference type="Pfam" id="PF25163">
    <property type="entry name" value="UBA_RNF31"/>
    <property type="match status" value="1"/>
</dbReference>
<evidence type="ECO:0000259" key="13">
    <source>
        <dbReference type="PROSITE" id="PS50199"/>
    </source>
</evidence>
<gene>
    <name evidence="15" type="ORF">C0Q70_19059</name>
</gene>
<dbReference type="Gene3D" id="1.10.8.10">
    <property type="entry name" value="DNA helicase RuvA subunit, C-terminal domain"/>
    <property type="match status" value="1"/>
</dbReference>
<dbReference type="SMART" id="SM00960">
    <property type="entry name" value="Robl_LC7"/>
    <property type="match status" value="1"/>
</dbReference>
<evidence type="ECO:0000256" key="7">
    <source>
        <dbReference type="ARBA" id="ARBA00022786"/>
    </source>
</evidence>
<dbReference type="SMART" id="SM00647">
    <property type="entry name" value="IBR"/>
    <property type="match status" value="1"/>
</dbReference>
<feature type="compositionally biased region" description="Polar residues" evidence="11">
    <location>
        <begin position="1105"/>
        <end position="1114"/>
    </location>
</feature>
<dbReference type="PANTHER" id="PTHR16004">
    <property type="entry name" value="RING FINGER PROTEIN 31-RELATED"/>
    <property type="match status" value="1"/>
</dbReference>
<evidence type="ECO:0000256" key="3">
    <source>
        <dbReference type="ARBA" id="ARBA00022679"/>
    </source>
</evidence>
<dbReference type="PANTHER" id="PTHR16004:SF2">
    <property type="entry name" value="E3 UBIQUITIN-PROTEIN LIGASE LUBEL"/>
    <property type="match status" value="1"/>
</dbReference>
<dbReference type="GO" id="GO:0008270">
    <property type="term" value="F:zinc ion binding"/>
    <property type="evidence" value="ECO:0007669"/>
    <property type="project" value="UniProtKB-KW"/>
</dbReference>
<evidence type="ECO:0000259" key="12">
    <source>
        <dbReference type="PROSITE" id="PS50089"/>
    </source>
</evidence>
<dbReference type="Pfam" id="PF18091">
    <property type="entry name" value="E3_UbLigase_RBR"/>
    <property type="match status" value="1"/>
</dbReference>
<dbReference type="InterPro" id="IPR032065">
    <property type="entry name" value="RNF31-UBA"/>
</dbReference>
<keyword evidence="5" id="KW-0677">Repeat</keyword>
<dbReference type="GO" id="GO:0036435">
    <property type="term" value="F:K48-linked polyubiquitin modification-dependent protein binding"/>
    <property type="evidence" value="ECO:0007669"/>
    <property type="project" value="TreeGrafter"/>
</dbReference>
<dbReference type="CDD" id="cd20337">
    <property type="entry name" value="BRcat_RBR_HOIP"/>
    <property type="match status" value="1"/>
</dbReference>
<dbReference type="InterPro" id="IPR041031">
    <property type="entry name" value="RNF31_C"/>
</dbReference>
<keyword evidence="6 9" id="KW-0863">Zinc-finger</keyword>
<evidence type="ECO:0000256" key="8">
    <source>
        <dbReference type="ARBA" id="ARBA00022833"/>
    </source>
</evidence>
<dbReference type="GO" id="GO:1990450">
    <property type="term" value="F:linear polyubiquitin binding"/>
    <property type="evidence" value="ECO:0007669"/>
    <property type="project" value="TreeGrafter"/>
</dbReference>
<evidence type="ECO:0000256" key="5">
    <source>
        <dbReference type="ARBA" id="ARBA00022737"/>
    </source>
</evidence>
<dbReference type="Gene3D" id="3.30.40.10">
    <property type="entry name" value="Zinc/RING finger domain, C3HC4 (zinc finger)"/>
    <property type="match status" value="1"/>
</dbReference>
<feature type="domain" description="RanBP2-type" evidence="13">
    <location>
        <begin position="963"/>
        <end position="993"/>
    </location>
</feature>
<dbReference type="Pfam" id="PF01485">
    <property type="entry name" value="IBR"/>
    <property type="match status" value="1"/>
</dbReference>
<dbReference type="Pfam" id="PF16678">
    <property type="entry name" value="UBA_HOIP"/>
    <property type="match status" value="1"/>
</dbReference>
<evidence type="ECO:0000256" key="1">
    <source>
        <dbReference type="ARBA" id="ARBA00007191"/>
    </source>
</evidence>
<comment type="caution">
    <text evidence="15">The sequence shown here is derived from an EMBL/GenBank/DDBJ whole genome shotgun (WGS) entry which is preliminary data.</text>
</comment>
<keyword evidence="3" id="KW-0808">Transferase</keyword>
<keyword evidence="8" id="KW-0862">Zinc</keyword>
<dbReference type="InterPro" id="IPR047541">
    <property type="entry name" value="RNF31_RBR_mRING-HC-like"/>
</dbReference>
<dbReference type="Gene3D" id="1.20.120.1750">
    <property type="match status" value="1"/>
</dbReference>
<dbReference type="InterPro" id="IPR001876">
    <property type="entry name" value="Znf_RanBP2"/>
</dbReference>
<dbReference type="InterPro" id="IPR002867">
    <property type="entry name" value="IBR_dom"/>
</dbReference>
<dbReference type="PROSITE" id="PS50089">
    <property type="entry name" value="ZF_RING_2"/>
    <property type="match status" value="1"/>
</dbReference>
<sequence>MVRVLTTPSLCGSLYSFDMQMQTSMGQAASSLSSLLDMPSEVTDGDREKNLEKSLLQARKELTDAVSSAGDHGPAVTKLLHLQCPIALKYAQLSVGQMLKENCESVAQIKTIPQALGILEKYGRHLLKPRERRAELWRQIKFSNAIFKDRVLPMKGSLEVVRQMGYTVEIDDGLQFEGDEPDAGSTSRLVADIVLARLEMERYLTGTHPHAEVISDLLPQTTINQLQAMWSTAAQASTFNGKQEPPLSSQKLLPQPVQVSGATQSLVTSQDDSVHPFHMTELPLDDKTDPVDVSHLDDSMRRACDICGNRPAAVWCHSCDNKQLCDACDDMWHKHPKRLNHQRQSITSLPSPSVSTAAGLNIQGPFGIRAVDSLKHLSTNHRQASAQDCSPGNVPVLRTNDSSVDPLRNQQMPFDASSSLLQHQQQLQHYHQIQQQQQKQQFDQMPEYSPSHHPYYNAMIGNTGQHGMQNMMLPAPEANSPRMGQPVVHPAYLLAQNISHPEHTTLFRHSGPLQHSVAPPFLPNYMWSGLQQHNLNAVPVQTGRDPLIAATNSSMVGVHYCDLSLRRSGHSISTLEGPPAVGTESTNLLGEAGKGGKNMRPQSLPENRLSLISSPLLSRVIAESNYEKRAAKCEIHLMALKEELQEVDDALNALMLNNDEFCELEEFRSLNKRKAMLIREYNTLSQYKQELAKIIDSGVYGVCRNDPDMSSEVFHPPAFVSPSTILVKPQISDLSTQLQSQVDFLQQGSQPPLKKQEQSVFPSHSPRHVALTPGNIKQSDFSQNVLPCLENVDENCASGDSRSSVDRRSILPQWKMDPSGLVHGDGGYEAVPVSTEQQVMMNLTPPHQVSSAASSNCVYTTLASQKHQVAIGSNSTEKPAQRDEVLKTVSNLGPLITQQGTGDFHGDKTSTWMAEAKEVGMQFPVTKPKMQPHAEQNMPLLPVQPLAPPSMKVPASHFGRFKPPGDNWQCNHCTLINSPGTRICEACDRTSDNPTLISSHRSSENDLKTEPTQIESKAELPSADSASAEGKVPDGSIKSMQLEKLHSKLAAEQDKVYLEKKEAQHRYSMMLQAKSEQQHSAPSSHHDDSCVTSQQQPHPPVPKKSLQSATQGTHLSAADDDSGFVSEKLACSAYENKTELCAVTRLKQNDDRQRVSLESGGSNSSSSSLRSGELASFNEGNFQQTMERFSEQKKIKQMQIDGAEILHFVKMADRYGFSFTEICIALEKFDNDSRAALTWLQTEWEKLVDVVISTVKTEGQRSQHNDVGELSREEAQEALRECGGELVPAVKKCTAKRRAMYARLNPDSTFAREEVLQAMLQCQGNEEGARQHLQNTLLQPFLQRVWQGMEEDELGGTVGVGRSLLQMAIAETCQSVSTSVISHEDFQQRVKDKTLDRERRIRMVLVEGKLRSWGRAELVIKLLDHDLPAAYSSQGITNGEDYYCTLEDVVEAVRNCEDKRSALVYLMQECQICFSHYPMSKIRNLNFCQCKICSDCLKQNFEVVIREKHVRHWTCPLCSKPDLNDEELGSEYINFLGMLLQMQVDKEVYDLFETKVRDWHLQKDPHFRWCAHCGNGFIADGGDRQLKMVCPHCSQKTCYQCKKQWEEQHEGVTCEQFAQWKIDNDPNNQAVGLARHLEENGIDCPSCKMRYALAKGGCMHFKCPQCGHEFCSGCCQPFYQRGMCNRLKNCKMNGLHAHHPRDCFFYLRDCDVQHLQVLLQNANVEFNTVPPANQEETSRCPVIEQKEFDSGKRDESCGKDSGDGLAGLCLLHYKEYLVGLINKNNIDPAMSMNIEELRKVLARGEMNVPKQKHNESSAAYHKRIIKEVEETLKRISGLKGVLGSIVISSDGIPIRTTLDNSTTVQYAGLLTALVAKARSVVRDLDPSNDLSFLRIRSKKSEIMCAPCRDYLLVVIQTSETP</sequence>
<keyword evidence="7" id="KW-0833">Ubl conjugation pathway</keyword>
<organism evidence="15 16">
    <name type="scientific">Pomacea canaliculata</name>
    <name type="common">Golden apple snail</name>
    <dbReference type="NCBI Taxonomy" id="400727"/>
    <lineage>
        <taxon>Eukaryota</taxon>
        <taxon>Metazoa</taxon>
        <taxon>Spiralia</taxon>
        <taxon>Lophotrochozoa</taxon>
        <taxon>Mollusca</taxon>
        <taxon>Gastropoda</taxon>
        <taxon>Caenogastropoda</taxon>
        <taxon>Architaenioglossa</taxon>
        <taxon>Ampullarioidea</taxon>
        <taxon>Ampullariidae</taxon>
        <taxon>Pomacea</taxon>
    </lineage>
</organism>